<keyword evidence="3 5" id="KW-1133">Transmembrane helix</keyword>
<dbReference type="InterPro" id="IPR049453">
    <property type="entry name" value="Memb_transporter_dom"/>
</dbReference>
<dbReference type="EMBL" id="JBBEGN010000002">
    <property type="protein sequence ID" value="MEJ2867566.1"/>
    <property type="molecule type" value="Genomic_DNA"/>
</dbReference>
<feature type="transmembrane region" description="Helical" evidence="5">
    <location>
        <begin position="95"/>
        <end position="113"/>
    </location>
</feature>
<organism evidence="7 8">
    <name type="scientific">Actinomycetospora aurantiaca</name>
    <dbReference type="NCBI Taxonomy" id="3129233"/>
    <lineage>
        <taxon>Bacteria</taxon>
        <taxon>Bacillati</taxon>
        <taxon>Actinomycetota</taxon>
        <taxon>Actinomycetes</taxon>
        <taxon>Pseudonocardiales</taxon>
        <taxon>Pseudonocardiaceae</taxon>
        <taxon>Actinomycetospora</taxon>
    </lineage>
</organism>
<keyword evidence="8" id="KW-1185">Reference proteome</keyword>
<comment type="caution">
    <text evidence="7">The sequence shown here is derived from an EMBL/GenBank/DDBJ whole genome shotgun (WGS) entry which is preliminary data.</text>
</comment>
<evidence type="ECO:0000256" key="2">
    <source>
        <dbReference type="ARBA" id="ARBA00022692"/>
    </source>
</evidence>
<feature type="transmembrane region" description="Helical" evidence="5">
    <location>
        <begin position="497"/>
        <end position="516"/>
    </location>
</feature>
<sequence length="742" mass="77423">MRRRLLRWLLRRDPGLAATRRAVRIAVAASVGFLACRYGLGEPTVAVYAVFGVLGFGVFSEISGTPAQRLRTIAGCCLVGLVLVTLGSLLAVSTAAATLGVLVAGIAVALLALGGPRAAGVVVGLHLLYILPSFPPFEPDQLPLRLAGLVIGTALLALADRFLLPPASPRPFARRAAAAARALAAHLEAPATDGADLARARRRSAWTAERLRLSVVPVAERPTGPGAADRGLTHLAAALRALHQRVVALEEWPPAPVGPANGPDPEAPRALLAAVAHALHQVAAALAGHRAPPDLDGLDAARAAFTARRLHAVEVLGPGEEAVARAEAAVAVSQVAEEARIVVLATHAVLAPRRPVPTPTGPGEDLADDPFWYAGASSVRLWWRRVRCHLSLRSVYLQNALRLGVGLALARLVAGELDVAHGFWVLLATLTLLRTSAASTRAALPPALLGTTIGGTLAIGLVLLVGPYPVATAALLPVVVVVAVASGRFAGTVAAQACFTLVVAVLFAQLAPPTWMLGPERVLDVFLGAAIGLLVGVAVWPAGGHGEIRRAASLGLEDAAELVDGTTAWLAGTVPRQVVSDRLAATVVGIARYEATYTQFRSEQHRGHDHDLDWMVVLAVLHRVSRGARSALAAEPGSACAAPWPGLAARLREDVGTVTDRYHRWAAELGHDGDPRPVPAPPPALVRDGLRAVADLPDRAAHPAVALRLVDAWGWLGWLADDLAALEVRYAPVSTSPCPRTD</sequence>
<name>A0ABU8MK16_9PSEU</name>
<evidence type="ECO:0000259" key="6">
    <source>
        <dbReference type="Pfam" id="PF13515"/>
    </source>
</evidence>
<protein>
    <submittedName>
        <fullName evidence="7">FUSC family protein</fullName>
    </submittedName>
</protein>
<accession>A0ABU8MK16</accession>
<dbReference type="RefSeq" id="WP_337694160.1">
    <property type="nucleotide sequence ID" value="NZ_JBBEGN010000002.1"/>
</dbReference>
<evidence type="ECO:0000313" key="7">
    <source>
        <dbReference type="EMBL" id="MEJ2867566.1"/>
    </source>
</evidence>
<reference evidence="7 8" key="1">
    <citation type="submission" date="2024-03" db="EMBL/GenBank/DDBJ databases">
        <title>Actinomycetospora sp. OC33-EN08, a novel actinomycete isolated from wild orchid (Aerides multiflora).</title>
        <authorList>
            <person name="Suriyachadkun C."/>
        </authorList>
    </citation>
    <scope>NUCLEOTIDE SEQUENCE [LARGE SCALE GENOMIC DNA]</scope>
    <source>
        <strain evidence="7 8">OC33-EN08</strain>
    </source>
</reference>
<keyword evidence="2 5" id="KW-0812">Transmembrane</keyword>
<dbReference type="Proteomes" id="UP001385809">
    <property type="component" value="Unassembled WGS sequence"/>
</dbReference>
<feature type="transmembrane region" description="Helical" evidence="5">
    <location>
        <begin position="70"/>
        <end position="89"/>
    </location>
</feature>
<evidence type="ECO:0000256" key="1">
    <source>
        <dbReference type="ARBA" id="ARBA00004141"/>
    </source>
</evidence>
<feature type="transmembrane region" description="Helical" evidence="5">
    <location>
        <begin position="522"/>
        <end position="540"/>
    </location>
</feature>
<evidence type="ECO:0000256" key="5">
    <source>
        <dbReference type="SAM" id="Phobius"/>
    </source>
</evidence>
<evidence type="ECO:0000256" key="4">
    <source>
        <dbReference type="ARBA" id="ARBA00023136"/>
    </source>
</evidence>
<comment type="subcellular location">
    <subcellularLocation>
        <location evidence="1">Membrane</location>
        <topology evidence="1">Multi-pass membrane protein</topology>
    </subcellularLocation>
</comment>
<feature type="transmembrane region" description="Helical" evidence="5">
    <location>
        <begin position="471"/>
        <end position="490"/>
    </location>
</feature>
<evidence type="ECO:0000256" key="3">
    <source>
        <dbReference type="ARBA" id="ARBA00022989"/>
    </source>
</evidence>
<proteinExistence type="predicted"/>
<gene>
    <name evidence="7" type="ORF">WCD74_07295</name>
</gene>
<dbReference type="Pfam" id="PF13515">
    <property type="entry name" value="FUSC_2"/>
    <property type="match status" value="1"/>
</dbReference>
<evidence type="ECO:0000313" key="8">
    <source>
        <dbReference type="Proteomes" id="UP001385809"/>
    </source>
</evidence>
<feature type="domain" description="Integral membrane bound transporter" evidence="6">
    <location>
        <begin position="412"/>
        <end position="535"/>
    </location>
</feature>
<feature type="transmembrane region" description="Helical" evidence="5">
    <location>
        <begin position="46"/>
        <end position="63"/>
    </location>
</feature>
<keyword evidence="4 5" id="KW-0472">Membrane</keyword>